<evidence type="ECO:0000256" key="2">
    <source>
        <dbReference type="ARBA" id="ARBA00022679"/>
    </source>
</evidence>
<dbReference type="InterPro" id="IPR029063">
    <property type="entry name" value="SAM-dependent_MTases_sf"/>
</dbReference>
<dbReference type="Proteomes" id="UP000006377">
    <property type="component" value="Chromosome"/>
</dbReference>
<evidence type="ECO:0000313" key="6">
    <source>
        <dbReference type="Proteomes" id="UP000006377"/>
    </source>
</evidence>
<dbReference type="OrthoDB" id="9804312at2"/>
<feature type="domain" description="Methyltransferase type 11" evidence="4">
    <location>
        <begin position="48"/>
        <end position="138"/>
    </location>
</feature>
<keyword evidence="3" id="KW-0949">S-adenosyl-L-methionine</keyword>
<keyword evidence="6" id="KW-1185">Reference proteome</keyword>
<gene>
    <name evidence="5" type="ordered locus">Plav_2539</name>
</gene>
<dbReference type="KEGG" id="pla:Plav_2539"/>
<proteinExistence type="predicted"/>
<protein>
    <submittedName>
        <fullName evidence="5">Methyltransferase type 11</fullName>
    </submittedName>
</protein>
<dbReference type="STRING" id="402881.Plav_2539"/>
<dbReference type="Pfam" id="PF08241">
    <property type="entry name" value="Methyltransf_11"/>
    <property type="match status" value="1"/>
</dbReference>
<dbReference type="InterPro" id="IPR013216">
    <property type="entry name" value="Methyltransf_11"/>
</dbReference>
<dbReference type="Gene3D" id="3.40.50.150">
    <property type="entry name" value="Vaccinia Virus protein VP39"/>
    <property type="match status" value="1"/>
</dbReference>
<evidence type="ECO:0000256" key="1">
    <source>
        <dbReference type="ARBA" id="ARBA00022603"/>
    </source>
</evidence>
<dbReference type="RefSeq" id="WP_012111459.1">
    <property type="nucleotide sequence ID" value="NC_009719.1"/>
</dbReference>
<accession>A7HW65</accession>
<dbReference type="SUPFAM" id="SSF53335">
    <property type="entry name" value="S-adenosyl-L-methionine-dependent methyltransferases"/>
    <property type="match status" value="1"/>
</dbReference>
<name>A7HW65_PARL1</name>
<dbReference type="PANTHER" id="PTHR43464">
    <property type="entry name" value="METHYLTRANSFERASE"/>
    <property type="match status" value="1"/>
</dbReference>
<dbReference type="CDD" id="cd02440">
    <property type="entry name" value="AdoMet_MTases"/>
    <property type="match status" value="1"/>
</dbReference>
<dbReference type="EMBL" id="CP000774">
    <property type="protein sequence ID" value="ABS64148.1"/>
    <property type="molecule type" value="Genomic_DNA"/>
</dbReference>
<evidence type="ECO:0000256" key="3">
    <source>
        <dbReference type="ARBA" id="ARBA00022691"/>
    </source>
</evidence>
<dbReference type="GO" id="GO:0008757">
    <property type="term" value="F:S-adenosylmethionine-dependent methyltransferase activity"/>
    <property type="evidence" value="ECO:0007669"/>
    <property type="project" value="InterPro"/>
</dbReference>
<evidence type="ECO:0000259" key="4">
    <source>
        <dbReference type="Pfam" id="PF08241"/>
    </source>
</evidence>
<keyword evidence="2 5" id="KW-0808">Transferase</keyword>
<sequence length="203" mass="21904">MTEKNHDTKTLAFYDTEAEAYAARGDRTDVGSFLHPFLARLAQGAHVLDLGSGDGRHSAAMMEAGFEVTPLDGSAGLAAIAARRLGKPVRIARFEEIDDVAAFDAIWAHASLLHVPVEGMAGILARLHRALKPGGLLFASFKSGNAEGRDGFGRYYNYPSRDQLSAWLTASASWHQIEIKETAGSGYDGKPTDWLFVQAVKPS</sequence>
<dbReference type="AlphaFoldDB" id="A7HW65"/>
<keyword evidence="1 5" id="KW-0489">Methyltransferase</keyword>
<organism evidence="5 6">
    <name type="scientific">Parvibaculum lavamentivorans (strain DS-1 / DSM 13023 / NCIMB 13966)</name>
    <dbReference type="NCBI Taxonomy" id="402881"/>
    <lineage>
        <taxon>Bacteria</taxon>
        <taxon>Pseudomonadati</taxon>
        <taxon>Pseudomonadota</taxon>
        <taxon>Alphaproteobacteria</taxon>
        <taxon>Hyphomicrobiales</taxon>
        <taxon>Parvibaculaceae</taxon>
        <taxon>Parvibaculum</taxon>
    </lineage>
</organism>
<evidence type="ECO:0000313" key="5">
    <source>
        <dbReference type="EMBL" id="ABS64148.1"/>
    </source>
</evidence>
<reference evidence="5 6" key="1">
    <citation type="journal article" date="2011" name="Stand. Genomic Sci.">
        <title>Complete genome sequence of Parvibaculum lavamentivorans type strain (DS-1(T)).</title>
        <authorList>
            <person name="Schleheck D."/>
            <person name="Weiss M."/>
            <person name="Pitluck S."/>
            <person name="Bruce D."/>
            <person name="Land M.L."/>
            <person name="Han S."/>
            <person name="Saunders E."/>
            <person name="Tapia R."/>
            <person name="Detter C."/>
            <person name="Brettin T."/>
            <person name="Han J."/>
            <person name="Woyke T."/>
            <person name="Goodwin L."/>
            <person name="Pennacchio L."/>
            <person name="Nolan M."/>
            <person name="Cook A.M."/>
            <person name="Kjelleberg S."/>
            <person name="Thomas T."/>
        </authorList>
    </citation>
    <scope>NUCLEOTIDE SEQUENCE [LARGE SCALE GENOMIC DNA]</scope>
    <source>
        <strain evidence="6">DS-1 / DSM 13023 / NCIMB 13966</strain>
    </source>
</reference>
<dbReference type="HOGENOM" id="CLU_057823_2_0_5"/>
<dbReference type="PANTHER" id="PTHR43464:SF19">
    <property type="entry name" value="UBIQUINONE BIOSYNTHESIS O-METHYLTRANSFERASE, MITOCHONDRIAL"/>
    <property type="match status" value="1"/>
</dbReference>
<dbReference type="eggNOG" id="COG2227">
    <property type="taxonomic scope" value="Bacteria"/>
</dbReference>
<dbReference type="GO" id="GO:0032259">
    <property type="term" value="P:methylation"/>
    <property type="evidence" value="ECO:0007669"/>
    <property type="project" value="UniProtKB-KW"/>
</dbReference>